<protein>
    <submittedName>
        <fullName evidence="4">MmgE/PrpD family protein</fullName>
    </submittedName>
</protein>
<accession>A0A158KGJ6</accession>
<dbReference type="Proteomes" id="UP000055019">
    <property type="component" value="Unassembled WGS sequence"/>
</dbReference>
<dbReference type="InterPro" id="IPR042183">
    <property type="entry name" value="MmgE/PrpD_sf_1"/>
</dbReference>
<dbReference type="Pfam" id="PF19305">
    <property type="entry name" value="MmgE_PrpD_C"/>
    <property type="match status" value="1"/>
</dbReference>
<dbReference type="PANTHER" id="PTHR16943:SF8">
    <property type="entry name" value="2-METHYLCITRATE DEHYDRATASE"/>
    <property type="match status" value="1"/>
</dbReference>
<evidence type="ECO:0000256" key="1">
    <source>
        <dbReference type="ARBA" id="ARBA00006174"/>
    </source>
</evidence>
<dbReference type="PANTHER" id="PTHR16943">
    <property type="entry name" value="2-METHYLCITRATE DEHYDRATASE-RELATED"/>
    <property type="match status" value="1"/>
</dbReference>
<dbReference type="SUPFAM" id="SSF103378">
    <property type="entry name" value="2-methylcitrate dehydratase PrpD"/>
    <property type="match status" value="1"/>
</dbReference>
<dbReference type="Pfam" id="PF03972">
    <property type="entry name" value="MmgE_PrpD_N"/>
    <property type="match status" value="1"/>
</dbReference>
<feature type="domain" description="MmgE/PrpD C-terminal" evidence="3">
    <location>
        <begin position="282"/>
        <end position="454"/>
    </location>
</feature>
<feature type="domain" description="MmgE/PrpD N-terminal" evidence="2">
    <location>
        <begin position="16"/>
        <end position="253"/>
    </location>
</feature>
<dbReference type="InterPro" id="IPR045336">
    <property type="entry name" value="MmgE_PrpD_N"/>
</dbReference>
<evidence type="ECO:0000313" key="4">
    <source>
        <dbReference type="EMBL" id="SAL80184.1"/>
    </source>
</evidence>
<dbReference type="RefSeq" id="WP_061149955.1">
    <property type="nucleotide sequence ID" value="NZ_FCOM02000033.1"/>
</dbReference>
<proteinExistence type="inferred from homology"/>
<gene>
    <name evidence="4" type="ORF">AWB74_05679</name>
</gene>
<dbReference type="InterPro" id="IPR042188">
    <property type="entry name" value="MmgE/PrpD_sf_2"/>
</dbReference>
<comment type="caution">
    <text evidence="4">The sequence shown here is derived from an EMBL/GenBank/DDBJ whole genome shotgun (WGS) entry which is preliminary data.</text>
</comment>
<dbReference type="InterPro" id="IPR045337">
    <property type="entry name" value="MmgE_PrpD_C"/>
</dbReference>
<evidence type="ECO:0000313" key="5">
    <source>
        <dbReference type="Proteomes" id="UP000055019"/>
    </source>
</evidence>
<reference evidence="4" key="1">
    <citation type="submission" date="2016-01" db="EMBL/GenBank/DDBJ databases">
        <authorList>
            <person name="Peeters C."/>
        </authorList>
    </citation>
    <scope>NUCLEOTIDE SEQUENCE [LARGE SCALE GENOMIC DNA]</scope>
    <source>
        <strain evidence="4">LMG 29317</strain>
    </source>
</reference>
<sequence>MNARHDIQQRAHTVSQRLAAFTTHLQLSDVPQSVRERAKHLILDSIGLAYATLKLPYATSTLAAMQELGTGEATVIGHAQKLALRDAMLLNGLLIHSLDFDDTHARGVIHSTASALPVAFNLAERENASGADLLTAYLCAMEVSTRVGSAAKSGFHNAGFHPTGLVGAFGCSLGAARLLGLSVEEAQHAQGIVLSMASGNLEFLQDGAWTKRLHPGWAAVAGTTAATLAKHGYIGPGATYEGRFGLYALYMKTPLESGDIDIATAGLGETWEIDGVALKPIPACHFTHASSDAAVALHRAHGLQASDIERVIVRVPGPTIPIVCEPVAPKQKPSNSYDAQFSIPYIVATGLMRGRFTLDDLEADALANEAVRAVAARVTHEADPDSTFPRHYTGEVIVHTRDGRTLTHRESINRGSSDRPLTNDDIVAKFFDNAQRNVSRHDAERICEAVLSLDTQPARALAKALA</sequence>
<keyword evidence="5" id="KW-1185">Reference proteome</keyword>
<evidence type="ECO:0000259" key="3">
    <source>
        <dbReference type="Pfam" id="PF19305"/>
    </source>
</evidence>
<dbReference type="EMBL" id="FCOM02000033">
    <property type="protein sequence ID" value="SAL80184.1"/>
    <property type="molecule type" value="Genomic_DNA"/>
</dbReference>
<dbReference type="InterPro" id="IPR005656">
    <property type="entry name" value="MmgE_PrpD"/>
</dbReference>
<dbReference type="InterPro" id="IPR036148">
    <property type="entry name" value="MmgE/PrpD_sf"/>
</dbReference>
<dbReference type="GO" id="GO:0016829">
    <property type="term" value="F:lyase activity"/>
    <property type="evidence" value="ECO:0007669"/>
    <property type="project" value="InterPro"/>
</dbReference>
<comment type="similarity">
    <text evidence="1">Belongs to the PrpD family.</text>
</comment>
<dbReference type="AlphaFoldDB" id="A0A158KGJ6"/>
<name>A0A158KGJ6_9BURK</name>
<dbReference type="Gene3D" id="3.30.1330.120">
    <property type="entry name" value="2-methylcitrate dehydratase PrpD"/>
    <property type="match status" value="1"/>
</dbReference>
<organism evidence="4 5">
    <name type="scientific">Caballeronia arvi</name>
    <dbReference type="NCBI Taxonomy" id="1777135"/>
    <lineage>
        <taxon>Bacteria</taxon>
        <taxon>Pseudomonadati</taxon>
        <taxon>Pseudomonadota</taxon>
        <taxon>Betaproteobacteria</taxon>
        <taxon>Burkholderiales</taxon>
        <taxon>Burkholderiaceae</taxon>
        <taxon>Caballeronia</taxon>
    </lineage>
</organism>
<dbReference type="OrthoDB" id="9797528at2"/>
<evidence type="ECO:0000259" key="2">
    <source>
        <dbReference type="Pfam" id="PF03972"/>
    </source>
</evidence>
<dbReference type="Gene3D" id="1.10.4100.10">
    <property type="entry name" value="2-methylcitrate dehydratase PrpD"/>
    <property type="match status" value="1"/>
</dbReference>